<evidence type="ECO:0000259" key="3">
    <source>
        <dbReference type="SMART" id="SM00986"/>
    </source>
</evidence>
<sequence length="872" mass="98104">MICASTCTDCILAKSRRNIVWGRGPSCPPVMFIAEGPGEQEDETGIPFHPNARAGREFTHLLQLLRLTRDDVYITNIVKDRVPNNKDPNTACIAACRKWLLQEFILTQPTIIASVGRIATQSFLGDVDMEQVHGIPFRVTIPETEQSVVVVPVFHPASGLRSPEYMLKCQLDFEALRMTIQGKIQPGHFKDPLAGKEMYSLIEDPKEITSLLQSSQIIAVDTETLPRADNLYFPYMVSFSDAPGVGRVIMADNKPAIKALGDVLATPGVLTLIHNALFDLFVLDPLGIFPHTIHDTMIIAYLLQSEPQGLKALAFRHWGMKMKDYDDMVALASSGLAKNYLLEVLKHDWPDPDPVEEILPGGKIHLRKPRNVAKLVDKIFKDHAKLKISPEDFWRRWHSIGTDAGRGLVEIVLGPMKEGDLSMIDPAEAIFYSARDSDSTIRIYPYLISRLREMGMLEVLDMDMGVVPMVKDMMQVGIQPDLPAMKLLGDRFGRRILELETDIEHLSGHKINVGSPLQVAELLFDQLRIPAYKKNRSTEDKVLSRIVGFHPVIPKIREWRSYSKLKTTYTNKLPGFIGLDGRIHATVKLTRTSTGRLSMANPNLQNQPTRSEDGRAIRDAFVAAPGCSFVSVDLSQIEMRLLAHETKDPGLVKIFREGLDIHAQTASGVFKLPIDQLDDMKHRYPAKRVGFGIVYGITESGLREQLLMIGLDPKEWTLQSCKNLISAWYKLYPGVLEYQGRTALHVRRYGFVRDMWGRVRYIATIHSADPRLQAEALRMSGNQPIQSGAQGVIKKAMKDLVPYYREFQAMGYVCRPLIQIHDDLVFEVSDEMVDLWVPIQLDIMSNVVKLSIPIKADAKVGKRWGSMEKFKG</sequence>
<dbReference type="GO" id="GO:0003677">
    <property type="term" value="F:DNA binding"/>
    <property type="evidence" value="ECO:0007669"/>
    <property type="project" value="InterPro"/>
</dbReference>
<dbReference type="GO" id="GO:0008408">
    <property type="term" value="F:3'-5' exonuclease activity"/>
    <property type="evidence" value="ECO:0007669"/>
    <property type="project" value="InterPro"/>
</dbReference>
<dbReference type="CDD" id="cd10030">
    <property type="entry name" value="UDG-F4_TTUDGA_SPO1dp_like"/>
    <property type="match status" value="1"/>
</dbReference>
<dbReference type="InterPro" id="IPR002562">
    <property type="entry name" value="3'-5'_exonuclease_dom"/>
</dbReference>
<dbReference type="PANTHER" id="PTHR10133">
    <property type="entry name" value="DNA POLYMERASE I"/>
    <property type="match status" value="1"/>
</dbReference>
<dbReference type="SUPFAM" id="SSF52141">
    <property type="entry name" value="Uracil-DNA glycosylase-like"/>
    <property type="match status" value="1"/>
</dbReference>
<proteinExistence type="predicted"/>
<dbReference type="Pfam" id="PF03167">
    <property type="entry name" value="UDG"/>
    <property type="match status" value="1"/>
</dbReference>
<dbReference type="SUPFAM" id="SSF56672">
    <property type="entry name" value="DNA/RNA polymerases"/>
    <property type="match status" value="1"/>
</dbReference>
<dbReference type="GO" id="GO:0006261">
    <property type="term" value="P:DNA-templated DNA replication"/>
    <property type="evidence" value="ECO:0007669"/>
    <property type="project" value="InterPro"/>
</dbReference>
<name>A0A6M3K7W1_9ZZZZ</name>
<evidence type="ECO:0000259" key="2">
    <source>
        <dbReference type="SMART" id="SM00482"/>
    </source>
</evidence>
<dbReference type="SUPFAM" id="SSF53098">
    <property type="entry name" value="Ribonuclease H-like"/>
    <property type="match status" value="1"/>
</dbReference>
<dbReference type="SMART" id="SM00482">
    <property type="entry name" value="POLAc"/>
    <property type="match status" value="1"/>
</dbReference>
<dbReference type="Gene3D" id="1.10.150.20">
    <property type="entry name" value="5' to 3' exonuclease, C-terminal subdomain"/>
    <property type="match status" value="1"/>
</dbReference>
<dbReference type="Pfam" id="PF01612">
    <property type="entry name" value="DNA_pol_A_exo1"/>
    <property type="match status" value="1"/>
</dbReference>
<accession>A0A6M3K7W1</accession>
<dbReference type="InterPro" id="IPR043502">
    <property type="entry name" value="DNA/RNA_pol_sf"/>
</dbReference>
<evidence type="ECO:0000313" key="4">
    <source>
        <dbReference type="EMBL" id="QJA77848.1"/>
    </source>
</evidence>
<dbReference type="Gene3D" id="3.30.70.370">
    <property type="match status" value="1"/>
</dbReference>
<dbReference type="InterPro" id="IPR001098">
    <property type="entry name" value="DNA-dir_DNA_pol_A_palm_dom"/>
</dbReference>
<organism evidence="4">
    <name type="scientific">viral metagenome</name>
    <dbReference type="NCBI Taxonomy" id="1070528"/>
    <lineage>
        <taxon>unclassified sequences</taxon>
        <taxon>metagenomes</taxon>
        <taxon>organismal metagenomes</taxon>
    </lineage>
</organism>
<dbReference type="InterPro" id="IPR002298">
    <property type="entry name" value="DNA_polymerase_A"/>
</dbReference>
<dbReference type="Gene3D" id="3.40.470.10">
    <property type="entry name" value="Uracil-DNA glycosylase-like domain"/>
    <property type="match status" value="1"/>
</dbReference>
<feature type="domain" description="Uracil-DNA glycosylase-like" evidence="3">
    <location>
        <begin position="21"/>
        <end position="177"/>
    </location>
</feature>
<dbReference type="InterPro" id="IPR036397">
    <property type="entry name" value="RNaseH_sf"/>
</dbReference>
<reference evidence="4" key="1">
    <citation type="submission" date="2020-03" db="EMBL/GenBank/DDBJ databases">
        <title>The deep terrestrial virosphere.</title>
        <authorList>
            <person name="Holmfeldt K."/>
            <person name="Nilsson E."/>
            <person name="Simone D."/>
            <person name="Lopez-Fernandez M."/>
            <person name="Wu X."/>
            <person name="de Brujin I."/>
            <person name="Lundin D."/>
            <person name="Andersson A."/>
            <person name="Bertilsson S."/>
            <person name="Dopson M."/>
        </authorList>
    </citation>
    <scope>NUCLEOTIDE SEQUENCE</scope>
    <source>
        <strain evidence="4">MM415A01197</strain>
    </source>
</reference>
<dbReference type="GO" id="GO:0006302">
    <property type="term" value="P:double-strand break repair"/>
    <property type="evidence" value="ECO:0007669"/>
    <property type="project" value="TreeGrafter"/>
</dbReference>
<dbReference type="EMBL" id="MT142306">
    <property type="protein sequence ID" value="QJA77848.1"/>
    <property type="molecule type" value="Genomic_DNA"/>
</dbReference>
<dbReference type="Gene3D" id="3.30.420.10">
    <property type="entry name" value="Ribonuclease H-like superfamily/Ribonuclease H"/>
    <property type="match status" value="1"/>
</dbReference>
<dbReference type="InterPro" id="IPR036895">
    <property type="entry name" value="Uracil-DNA_glycosylase-like_sf"/>
</dbReference>
<dbReference type="GO" id="GO:0003887">
    <property type="term" value="F:DNA-directed DNA polymerase activity"/>
    <property type="evidence" value="ECO:0007669"/>
    <property type="project" value="InterPro"/>
</dbReference>
<dbReference type="Gene3D" id="1.20.1060.10">
    <property type="entry name" value="Taq DNA Polymerase, Chain T, domain 4"/>
    <property type="match status" value="1"/>
</dbReference>
<dbReference type="InterPro" id="IPR005122">
    <property type="entry name" value="Uracil-DNA_glycosylase-like"/>
</dbReference>
<protein>
    <submittedName>
        <fullName evidence="4">Putative DNA polymerase</fullName>
    </submittedName>
</protein>
<evidence type="ECO:0000256" key="1">
    <source>
        <dbReference type="ARBA" id="ARBA00022705"/>
    </source>
</evidence>
<keyword evidence="1" id="KW-0235">DNA replication</keyword>
<feature type="domain" description="DNA-directed DNA polymerase family A palm" evidence="2">
    <location>
        <begin position="614"/>
        <end position="832"/>
    </location>
</feature>
<dbReference type="SMART" id="SM00986">
    <property type="entry name" value="UDG"/>
    <property type="match status" value="1"/>
</dbReference>
<dbReference type="SMART" id="SM00987">
    <property type="entry name" value="UreE_C"/>
    <property type="match status" value="1"/>
</dbReference>
<dbReference type="Pfam" id="PF00476">
    <property type="entry name" value="DNA_pol_A"/>
    <property type="match status" value="1"/>
</dbReference>
<dbReference type="AlphaFoldDB" id="A0A6M3K7W1"/>
<dbReference type="PRINTS" id="PR00868">
    <property type="entry name" value="DNAPOLI"/>
</dbReference>
<dbReference type="PANTHER" id="PTHR10133:SF27">
    <property type="entry name" value="DNA POLYMERASE NU"/>
    <property type="match status" value="1"/>
</dbReference>
<gene>
    <name evidence="4" type="ORF">MM415A01197_0008</name>
</gene>
<dbReference type="InterPro" id="IPR012337">
    <property type="entry name" value="RNaseH-like_sf"/>
</dbReference>